<dbReference type="AlphaFoldDB" id="T1DG12"/>
<proteinExistence type="evidence at transcript level"/>
<evidence type="ECO:0000313" key="2">
    <source>
        <dbReference type="EMBL" id="JAA94500.1"/>
    </source>
</evidence>
<feature type="chain" id="PRO_5004574351" evidence="1">
    <location>
        <begin position="31"/>
        <end position="74"/>
    </location>
</feature>
<dbReference type="EMBL" id="GALA01000352">
    <property type="protein sequence ID" value="JAA94500.1"/>
    <property type="molecule type" value="mRNA"/>
</dbReference>
<sequence>MHRSYLHNVYNKGSFVFILMLLVDDDFVAGTNVVAVEPLVGIFHLFEPLQIPQVLVNIKQTHFRCRKSNDSLQP</sequence>
<organism evidence="2">
    <name type="scientific">Psorophora albipes</name>
    <dbReference type="NCBI Taxonomy" id="869069"/>
    <lineage>
        <taxon>Eukaryota</taxon>
        <taxon>Metazoa</taxon>
        <taxon>Ecdysozoa</taxon>
        <taxon>Arthropoda</taxon>
        <taxon>Hexapoda</taxon>
        <taxon>Insecta</taxon>
        <taxon>Pterygota</taxon>
        <taxon>Neoptera</taxon>
        <taxon>Endopterygota</taxon>
        <taxon>Diptera</taxon>
        <taxon>Nematocera</taxon>
        <taxon>Culicoidea</taxon>
        <taxon>Culicidae</taxon>
        <taxon>Culicinae</taxon>
        <taxon>Aedini</taxon>
        <taxon>Psorophora</taxon>
    </lineage>
</organism>
<evidence type="ECO:0000256" key="1">
    <source>
        <dbReference type="SAM" id="SignalP"/>
    </source>
</evidence>
<name>T1DG12_9DIPT</name>
<protein>
    <submittedName>
        <fullName evidence="2">Putative secreted protein</fullName>
    </submittedName>
</protein>
<reference evidence="2" key="1">
    <citation type="journal article" date="2013" name="BMC Genomics">
        <title>A deep insight into the sialotranscriptome of the mosquito, Psorophora albipes.</title>
        <authorList>
            <person name="Chagas A.C."/>
            <person name="Calvo E."/>
            <person name="Rios-Velasquez C.M."/>
            <person name="Pessoa F.A."/>
            <person name="Medeiros J.F."/>
            <person name="Ribeiro J.M."/>
        </authorList>
    </citation>
    <scope>NUCLEOTIDE SEQUENCE</scope>
</reference>
<feature type="signal peptide" evidence="1">
    <location>
        <begin position="1"/>
        <end position="30"/>
    </location>
</feature>
<keyword evidence="1" id="KW-0732">Signal</keyword>
<accession>T1DG12</accession>